<gene>
    <name evidence="1" type="ORF">GmarT_25140</name>
</gene>
<evidence type="ECO:0000313" key="2">
    <source>
        <dbReference type="Proteomes" id="UP000322887"/>
    </source>
</evidence>
<dbReference type="Proteomes" id="UP000322887">
    <property type="component" value="Chromosome"/>
</dbReference>
<proteinExistence type="predicted"/>
<dbReference type="EMBL" id="CP042910">
    <property type="protein sequence ID" value="QEG16648.1"/>
    <property type="molecule type" value="Genomic_DNA"/>
</dbReference>
<keyword evidence="2" id="KW-1185">Reference proteome</keyword>
<evidence type="ECO:0000313" key="1">
    <source>
        <dbReference type="EMBL" id="QEG16648.1"/>
    </source>
</evidence>
<name>A0ABX5YM02_9PLAN</name>
<reference evidence="1 2" key="1">
    <citation type="submission" date="2019-08" db="EMBL/GenBank/DDBJ databases">
        <title>Deep-cultivation of Planctomycetes and their phenomic and genomic characterization uncovers novel biology.</title>
        <authorList>
            <person name="Wiegand S."/>
            <person name="Jogler M."/>
            <person name="Boedeker C."/>
            <person name="Pinto D."/>
            <person name="Vollmers J."/>
            <person name="Rivas-Marin E."/>
            <person name="Kohn T."/>
            <person name="Peeters S.H."/>
            <person name="Heuer A."/>
            <person name="Rast P."/>
            <person name="Oberbeckmann S."/>
            <person name="Bunk B."/>
            <person name="Jeske O."/>
            <person name="Meyerdierks A."/>
            <person name="Storesund J.E."/>
            <person name="Kallscheuer N."/>
            <person name="Luecker S."/>
            <person name="Lage O.M."/>
            <person name="Pohl T."/>
            <person name="Merkel B.J."/>
            <person name="Hornburger P."/>
            <person name="Mueller R.-W."/>
            <person name="Bruemmer F."/>
            <person name="Labrenz M."/>
            <person name="Spormann A.M."/>
            <person name="Op den Camp H."/>
            <person name="Overmann J."/>
            <person name="Amann R."/>
            <person name="Jetten M.S.M."/>
            <person name="Mascher T."/>
            <person name="Medema M.H."/>
            <person name="Devos D.P."/>
            <person name="Kaster A.-K."/>
            <person name="Ovreas L."/>
            <person name="Rohde M."/>
            <person name="Galperin M.Y."/>
            <person name="Jogler C."/>
        </authorList>
    </citation>
    <scope>NUCLEOTIDE SEQUENCE [LARGE SCALE GENOMIC DNA]</scope>
    <source>
        <strain evidence="1 2">DSM 8797</strain>
    </source>
</reference>
<sequence>MHWFIKKYKNQLFFENLRNQITLSWFDLM</sequence>
<accession>A0ABX5YM02</accession>
<organism evidence="1 2">
    <name type="scientific">Gimesia maris</name>
    <dbReference type="NCBI Taxonomy" id="122"/>
    <lineage>
        <taxon>Bacteria</taxon>
        <taxon>Pseudomonadati</taxon>
        <taxon>Planctomycetota</taxon>
        <taxon>Planctomycetia</taxon>
        <taxon>Planctomycetales</taxon>
        <taxon>Planctomycetaceae</taxon>
        <taxon>Gimesia</taxon>
    </lineage>
</organism>
<protein>
    <submittedName>
        <fullName evidence="1">Uncharacterized protein</fullName>
    </submittedName>
</protein>